<feature type="transmembrane region" description="Helical" evidence="1">
    <location>
        <begin position="89"/>
        <end position="107"/>
    </location>
</feature>
<feature type="transmembrane region" description="Helical" evidence="1">
    <location>
        <begin position="113"/>
        <end position="132"/>
    </location>
</feature>
<feature type="transmembrane region" description="Helical" evidence="1">
    <location>
        <begin position="20"/>
        <end position="45"/>
    </location>
</feature>
<feature type="domain" description="Major facilitator superfamily (MFS) profile" evidence="2">
    <location>
        <begin position="19"/>
        <end position="137"/>
    </location>
</feature>
<sequence length="137" mass="15460">MSFKIYYDQNKESSPRYYGWILALFGNLVIGLMTIANFQGTGFFLKAFERQKGWGRAVISGASSFARAESALLGPIEGYLLDRFGVRRIMVIGNVVTFVGFLFIAFTEHLYQLYIGYFFISFGSALAGWLPTMTLMN</sequence>
<dbReference type="InterPro" id="IPR011701">
    <property type="entry name" value="MFS"/>
</dbReference>
<dbReference type="InterPro" id="IPR036259">
    <property type="entry name" value="MFS_trans_sf"/>
</dbReference>
<protein>
    <recommendedName>
        <fullName evidence="2">Major facilitator superfamily (MFS) profile domain-containing protein</fullName>
    </recommendedName>
</protein>
<keyword evidence="1" id="KW-0812">Transmembrane</keyword>
<dbReference type="PROSITE" id="PS50850">
    <property type="entry name" value="MFS"/>
    <property type="match status" value="1"/>
</dbReference>
<accession>A0A382F3L6</accession>
<reference evidence="3" key="1">
    <citation type="submission" date="2018-05" db="EMBL/GenBank/DDBJ databases">
        <authorList>
            <person name="Lanie J.A."/>
            <person name="Ng W.-L."/>
            <person name="Kazmierczak K.M."/>
            <person name="Andrzejewski T.M."/>
            <person name="Davidsen T.M."/>
            <person name="Wayne K.J."/>
            <person name="Tettelin H."/>
            <person name="Glass J.I."/>
            <person name="Rusch D."/>
            <person name="Podicherti R."/>
            <person name="Tsui H.-C.T."/>
            <person name="Winkler M.E."/>
        </authorList>
    </citation>
    <scope>NUCLEOTIDE SEQUENCE</scope>
</reference>
<dbReference type="Pfam" id="PF07690">
    <property type="entry name" value="MFS_1"/>
    <property type="match status" value="1"/>
</dbReference>
<evidence type="ECO:0000259" key="2">
    <source>
        <dbReference type="PROSITE" id="PS50850"/>
    </source>
</evidence>
<keyword evidence="1" id="KW-1133">Transmembrane helix</keyword>
<name>A0A382F3L6_9ZZZZ</name>
<dbReference type="AlphaFoldDB" id="A0A382F3L6"/>
<dbReference type="EMBL" id="UINC01047546">
    <property type="protein sequence ID" value="SVB56944.1"/>
    <property type="molecule type" value="Genomic_DNA"/>
</dbReference>
<gene>
    <name evidence="3" type="ORF">METZ01_LOCUS209798</name>
</gene>
<dbReference type="PANTHER" id="PTHR11360">
    <property type="entry name" value="MONOCARBOXYLATE TRANSPORTER"/>
    <property type="match status" value="1"/>
</dbReference>
<dbReference type="GO" id="GO:0022857">
    <property type="term" value="F:transmembrane transporter activity"/>
    <property type="evidence" value="ECO:0007669"/>
    <property type="project" value="InterPro"/>
</dbReference>
<evidence type="ECO:0000313" key="3">
    <source>
        <dbReference type="EMBL" id="SVB56944.1"/>
    </source>
</evidence>
<dbReference type="Gene3D" id="1.20.1250.20">
    <property type="entry name" value="MFS general substrate transporter like domains"/>
    <property type="match status" value="1"/>
</dbReference>
<feature type="non-terminal residue" evidence="3">
    <location>
        <position position="137"/>
    </location>
</feature>
<dbReference type="InterPro" id="IPR020846">
    <property type="entry name" value="MFS_dom"/>
</dbReference>
<organism evidence="3">
    <name type="scientific">marine metagenome</name>
    <dbReference type="NCBI Taxonomy" id="408172"/>
    <lineage>
        <taxon>unclassified sequences</taxon>
        <taxon>metagenomes</taxon>
        <taxon>ecological metagenomes</taxon>
    </lineage>
</organism>
<dbReference type="PANTHER" id="PTHR11360:SF284">
    <property type="entry name" value="EG:103B4.3 PROTEIN-RELATED"/>
    <property type="match status" value="1"/>
</dbReference>
<proteinExistence type="predicted"/>
<dbReference type="InterPro" id="IPR050327">
    <property type="entry name" value="Proton-linked_MCT"/>
</dbReference>
<keyword evidence="1" id="KW-0472">Membrane</keyword>
<evidence type="ECO:0000256" key="1">
    <source>
        <dbReference type="SAM" id="Phobius"/>
    </source>
</evidence>
<dbReference type="SUPFAM" id="SSF103473">
    <property type="entry name" value="MFS general substrate transporter"/>
    <property type="match status" value="1"/>
</dbReference>